<organism evidence="1 2">
    <name type="scientific">Nocardia donostiensis</name>
    <dbReference type="NCBI Taxonomy" id="1538463"/>
    <lineage>
        <taxon>Bacteria</taxon>
        <taxon>Bacillati</taxon>
        <taxon>Actinomycetota</taxon>
        <taxon>Actinomycetes</taxon>
        <taxon>Mycobacteriales</taxon>
        <taxon>Nocardiaceae</taxon>
        <taxon>Nocardia</taxon>
    </lineage>
</organism>
<dbReference type="RefSeq" id="WP_077116732.1">
    <property type="nucleotide sequence ID" value="NZ_MUKP01000030.1"/>
</dbReference>
<dbReference type="STRING" id="1538463.B0T36_04910"/>
<evidence type="ECO:0000313" key="1">
    <source>
        <dbReference type="EMBL" id="ONM48475.1"/>
    </source>
</evidence>
<protein>
    <submittedName>
        <fullName evidence="1">Uncharacterized protein</fullName>
    </submittedName>
</protein>
<dbReference type="OrthoDB" id="3683331at2"/>
<sequence length="263" mass="27246">MLFAPVLQEVAARMAGVAAGSRADPVRQAYRLRDAVALVQPDWVVTHYDPRVEADTVLAAGADIDLIDIALAAGSPVGDYVELTRILAALYPGGTVAASVTGPVGMVQALGRSTDDAADLLDCGDVLAELVSQYVGAGASRIVVWEPDGAAAVDGVYEAHIPLVRKMRTLGVRSVLCGGAGMTDPGYDAHALPGRGVGAALLDPECFRDGGDVASFDGLWQQWSQCHHIPPGPDGQAPVLLSDGPLPAECDMGMLRAAGRRGR</sequence>
<dbReference type="AlphaFoldDB" id="A0A1W0B848"/>
<accession>A0A1W0B848</accession>
<reference evidence="1 2" key="1">
    <citation type="journal article" date="2016" name="Antonie Van Leeuwenhoek">
        <title>Nocardia donostiensis sp. nov., isolated from human respiratory specimens.</title>
        <authorList>
            <person name="Ercibengoa M."/>
            <person name="Bell M."/>
            <person name="Marimon J.M."/>
            <person name="Humrighouse B."/>
            <person name="Klenk H.P."/>
            <person name="Potter G."/>
            <person name="Perez-Trallero E."/>
        </authorList>
    </citation>
    <scope>NUCLEOTIDE SEQUENCE [LARGE SCALE GENOMIC DNA]</scope>
    <source>
        <strain evidence="1 2">X1655</strain>
    </source>
</reference>
<keyword evidence="2" id="KW-1185">Reference proteome</keyword>
<dbReference type="EMBL" id="MUMY01000009">
    <property type="protein sequence ID" value="ONM48475.1"/>
    <property type="molecule type" value="Genomic_DNA"/>
</dbReference>
<evidence type="ECO:0000313" key="2">
    <source>
        <dbReference type="Proteomes" id="UP000188836"/>
    </source>
</evidence>
<comment type="caution">
    <text evidence="1">The sequence shown here is derived from an EMBL/GenBank/DDBJ whole genome shotgun (WGS) entry which is preliminary data.</text>
</comment>
<proteinExistence type="predicted"/>
<dbReference type="Proteomes" id="UP000188836">
    <property type="component" value="Unassembled WGS sequence"/>
</dbReference>
<name>A0A1W0B848_9NOCA</name>
<gene>
    <name evidence="1" type="ORF">B0T46_12295</name>
</gene>